<name>A0A850RIK8_9GAMM</name>
<sequence>MTQSESGSMAMERRTQARIDLHIPVELALPGQDAPVRAVTRDLSWGGALLHLTEPLPNDLETLILSLPWRRGKSIRAQAQLLRARPHEGGYLAAVRFISLSPRSQSRLERLLKMLHASDSTTGAGGKNALFRELEVTVSDTEELRQKLLQILEGRYTVTVFESYQVGQSISLSITGTFDLPSIRLRARVSDVRKSEVKGFDWAELYTLSLQFEHPSNTIRTFVDLVLNRLSDTEDESSTFSHLEGAPDWLRSVAAATVRSGASTRSAEAAGGDETRSCLESEFPEAIARLVAGWGNVADFDMVFRSLVLSRNDQQNAWSREAWEELEMLQSVHDRAYGVSANRRSLLKGGRL</sequence>
<dbReference type="Gene3D" id="2.40.10.220">
    <property type="entry name" value="predicted glycosyltransferase like domains"/>
    <property type="match status" value="1"/>
</dbReference>
<dbReference type="Proteomes" id="UP000592294">
    <property type="component" value="Unassembled WGS sequence"/>
</dbReference>
<evidence type="ECO:0000313" key="3">
    <source>
        <dbReference type="Proteomes" id="UP000592294"/>
    </source>
</evidence>
<comment type="caution">
    <text evidence="2">The sequence shown here is derived from an EMBL/GenBank/DDBJ whole genome shotgun (WGS) entry which is preliminary data.</text>
</comment>
<protein>
    <submittedName>
        <fullName evidence="2">PilZ domain-containing protein</fullName>
    </submittedName>
</protein>
<dbReference type="SUPFAM" id="SSF141371">
    <property type="entry name" value="PilZ domain-like"/>
    <property type="match status" value="1"/>
</dbReference>
<dbReference type="EMBL" id="JABZEO010000019">
    <property type="protein sequence ID" value="NVZ11307.1"/>
    <property type="molecule type" value="Genomic_DNA"/>
</dbReference>
<evidence type="ECO:0000313" key="2">
    <source>
        <dbReference type="EMBL" id="NVZ11307.1"/>
    </source>
</evidence>
<dbReference type="RefSeq" id="WP_176978008.1">
    <property type="nucleotide sequence ID" value="NZ_JABZEO010000019.1"/>
</dbReference>
<dbReference type="InterPro" id="IPR009875">
    <property type="entry name" value="PilZ_domain"/>
</dbReference>
<accession>A0A850RIK8</accession>
<dbReference type="GO" id="GO:0035438">
    <property type="term" value="F:cyclic-di-GMP binding"/>
    <property type="evidence" value="ECO:0007669"/>
    <property type="project" value="InterPro"/>
</dbReference>
<evidence type="ECO:0000259" key="1">
    <source>
        <dbReference type="Pfam" id="PF07238"/>
    </source>
</evidence>
<reference evidence="2 3" key="1">
    <citation type="submission" date="2020-06" db="EMBL/GenBank/DDBJ databases">
        <title>Whole-genome sequence of Allochromatium humboldtianum DSM 21881, type strain.</title>
        <authorList>
            <person name="Kyndt J.A."/>
            <person name="Meyer T.E."/>
        </authorList>
    </citation>
    <scope>NUCLEOTIDE SEQUENCE [LARGE SCALE GENOMIC DNA]</scope>
    <source>
        <strain evidence="2 3">DSM 21881</strain>
    </source>
</reference>
<proteinExistence type="predicted"/>
<gene>
    <name evidence="2" type="ORF">HW932_18820</name>
</gene>
<dbReference type="Pfam" id="PF07238">
    <property type="entry name" value="PilZ"/>
    <property type="match status" value="1"/>
</dbReference>
<organism evidence="2 3">
    <name type="scientific">Allochromatium humboldtianum</name>
    <dbReference type="NCBI Taxonomy" id="504901"/>
    <lineage>
        <taxon>Bacteria</taxon>
        <taxon>Pseudomonadati</taxon>
        <taxon>Pseudomonadota</taxon>
        <taxon>Gammaproteobacteria</taxon>
        <taxon>Chromatiales</taxon>
        <taxon>Chromatiaceae</taxon>
        <taxon>Allochromatium</taxon>
    </lineage>
</organism>
<keyword evidence="3" id="KW-1185">Reference proteome</keyword>
<feature type="domain" description="PilZ" evidence="1">
    <location>
        <begin position="12"/>
        <end position="112"/>
    </location>
</feature>
<dbReference type="AlphaFoldDB" id="A0A850RIK8"/>